<keyword evidence="2" id="KW-1185">Reference proteome</keyword>
<dbReference type="AlphaFoldDB" id="A0AA39LN29"/>
<gene>
    <name evidence="1" type="ORF">QR680_016895</name>
</gene>
<sequence>MNTVQKEHFSSELHSILKRYRLITIRRPEIYVDPTTQRKYQHEFEAIFDLLADVRFDTIFIGSIDQHSRNFLTRQATTMRRLYLTGKWGPEEDELLSGLIAMRNLERCAVYCRRKVNFTVIQACVQKWKEN</sequence>
<evidence type="ECO:0000313" key="1">
    <source>
        <dbReference type="EMBL" id="KAK0403397.1"/>
    </source>
</evidence>
<evidence type="ECO:0000313" key="2">
    <source>
        <dbReference type="Proteomes" id="UP001175271"/>
    </source>
</evidence>
<comment type="caution">
    <text evidence="1">The sequence shown here is derived from an EMBL/GenBank/DDBJ whole genome shotgun (WGS) entry which is preliminary data.</text>
</comment>
<protein>
    <submittedName>
        <fullName evidence="1">Uncharacterized protein</fullName>
    </submittedName>
</protein>
<dbReference type="EMBL" id="JAUCMV010000004">
    <property type="protein sequence ID" value="KAK0403397.1"/>
    <property type="molecule type" value="Genomic_DNA"/>
</dbReference>
<name>A0AA39LN29_9BILA</name>
<proteinExistence type="predicted"/>
<reference evidence="1" key="1">
    <citation type="submission" date="2023-06" db="EMBL/GenBank/DDBJ databases">
        <title>Genomic analysis of the entomopathogenic nematode Steinernema hermaphroditum.</title>
        <authorList>
            <person name="Schwarz E.M."/>
            <person name="Heppert J.K."/>
            <person name="Baniya A."/>
            <person name="Schwartz H.T."/>
            <person name="Tan C.-H."/>
            <person name="Antoshechkin I."/>
            <person name="Sternberg P.W."/>
            <person name="Goodrich-Blair H."/>
            <person name="Dillman A.R."/>
        </authorList>
    </citation>
    <scope>NUCLEOTIDE SEQUENCE</scope>
    <source>
        <strain evidence="1">PS9179</strain>
        <tissue evidence="1">Whole animal</tissue>
    </source>
</reference>
<organism evidence="1 2">
    <name type="scientific">Steinernema hermaphroditum</name>
    <dbReference type="NCBI Taxonomy" id="289476"/>
    <lineage>
        <taxon>Eukaryota</taxon>
        <taxon>Metazoa</taxon>
        <taxon>Ecdysozoa</taxon>
        <taxon>Nematoda</taxon>
        <taxon>Chromadorea</taxon>
        <taxon>Rhabditida</taxon>
        <taxon>Tylenchina</taxon>
        <taxon>Panagrolaimomorpha</taxon>
        <taxon>Strongyloidoidea</taxon>
        <taxon>Steinernematidae</taxon>
        <taxon>Steinernema</taxon>
    </lineage>
</organism>
<accession>A0AA39LN29</accession>
<dbReference type="Proteomes" id="UP001175271">
    <property type="component" value="Unassembled WGS sequence"/>
</dbReference>